<dbReference type="GO" id="GO:0031848">
    <property type="term" value="P:protection from non-homologous end joining at telomere"/>
    <property type="evidence" value="ECO:0007669"/>
    <property type="project" value="TreeGrafter"/>
</dbReference>
<dbReference type="GO" id="GO:0042162">
    <property type="term" value="F:telomeric DNA binding"/>
    <property type="evidence" value="ECO:0007669"/>
    <property type="project" value="TreeGrafter"/>
</dbReference>
<feature type="region of interest" description="Disordered" evidence="7">
    <location>
        <begin position="451"/>
        <end position="474"/>
    </location>
</feature>
<feature type="compositionally biased region" description="Basic residues" evidence="7">
    <location>
        <begin position="816"/>
        <end position="825"/>
    </location>
</feature>
<evidence type="ECO:0000256" key="6">
    <source>
        <dbReference type="ARBA" id="ARBA00023242"/>
    </source>
</evidence>
<protein>
    <recommendedName>
        <fullName evidence="8">BRCT domain-containing protein</fullName>
    </recommendedName>
</protein>
<feature type="compositionally biased region" description="Acidic residues" evidence="7">
    <location>
        <begin position="829"/>
        <end position="849"/>
    </location>
</feature>
<dbReference type="PANTHER" id="PTHR16466">
    <property type="entry name" value="TELOMERE REPEAT-BINDING FACTOR 2-INTERACTING PROTEIN 1"/>
    <property type="match status" value="1"/>
</dbReference>
<dbReference type="SUPFAM" id="SSF46689">
    <property type="entry name" value="Homeodomain-like"/>
    <property type="match status" value="2"/>
</dbReference>
<dbReference type="InterPro" id="IPR036420">
    <property type="entry name" value="BRCT_dom_sf"/>
</dbReference>
<feature type="region of interest" description="Disordered" evidence="7">
    <location>
        <begin position="388"/>
        <end position="412"/>
    </location>
</feature>
<dbReference type="GO" id="GO:0010833">
    <property type="term" value="P:telomere maintenance via telomere lengthening"/>
    <property type="evidence" value="ECO:0007669"/>
    <property type="project" value="TreeGrafter"/>
</dbReference>
<feature type="compositionally biased region" description="Acidic residues" evidence="7">
    <location>
        <begin position="1330"/>
        <end position="1343"/>
    </location>
</feature>
<gene>
    <name evidence="9" type="ORF">O3P69_010033</name>
</gene>
<feature type="region of interest" description="Disordered" evidence="7">
    <location>
        <begin position="1326"/>
        <end position="1359"/>
    </location>
</feature>
<feature type="compositionally biased region" description="Acidic residues" evidence="7">
    <location>
        <begin position="633"/>
        <end position="642"/>
    </location>
</feature>
<evidence type="ECO:0000256" key="5">
    <source>
        <dbReference type="ARBA" id="ARBA00022895"/>
    </source>
</evidence>
<feature type="region of interest" description="Disordered" evidence="7">
    <location>
        <begin position="1235"/>
        <end position="1259"/>
    </location>
</feature>
<feature type="region of interest" description="Disordered" evidence="7">
    <location>
        <begin position="616"/>
        <end position="905"/>
    </location>
</feature>
<feature type="region of interest" description="Disordered" evidence="7">
    <location>
        <begin position="280"/>
        <end position="328"/>
    </location>
</feature>
<evidence type="ECO:0000256" key="2">
    <source>
        <dbReference type="ARBA" id="ARBA00004574"/>
    </source>
</evidence>
<dbReference type="Pfam" id="PF08914">
    <property type="entry name" value="Myb_Rap1"/>
    <property type="match status" value="2"/>
</dbReference>
<comment type="caution">
    <text evidence="9">The sequence shown here is derived from an EMBL/GenBank/DDBJ whole genome shotgun (WGS) entry which is preliminary data.</text>
</comment>
<feature type="compositionally biased region" description="Basic and acidic residues" evidence="7">
    <location>
        <begin position="616"/>
        <end position="632"/>
    </location>
</feature>
<comment type="similarity">
    <text evidence="3">Belongs to the RAP1 family.</text>
</comment>
<evidence type="ECO:0000313" key="10">
    <source>
        <dbReference type="Proteomes" id="UP001487740"/>
    </source>
</evidence>
<keyword evidence="6" id="KW-0539">Nucleus</keyword>
<name>A0AAW0SRM8_SCYPA</name>
<feature type="compositionally biased region" description="Low complexity" evidence="7">
    <location>
        <begin position="1237"/>
        <end position="1250"/>
    </location>
</feature>
<dbReference type="InterPro" id="IPR001357">
    <property type="entry name" value="BRCT_dom"/>
</dbReference>
<dbReference type="InterPro" id="IPR015010">
    <property type="entry name" value="TERF2IP_Myb"/>
</dbReference>
<dbReference type="InterPro" id="IPR009057">
    <property type="entry name" value="Homeodomain-like_sf"/>
</dbReference>
<organism evidence="9 10">
    <name type="scientific">Scylla paramamosain</name>
    <name type="common">Mud crab</name>
    <dbReference type="NCBI Taxonomy" id="85552"/>
    <lineage>
        <taxon>Eukaryota</taxon>
        <taxon>Metazoa</taxon>
        <taxon>Ecdysozoa</taxon>
        <taxon>Arthropoda</taxon>
        <taxon>Crustacea</taxon>
        <taxon>Multicrustacea</taxon>
        <taxon>Malacostraca</taxon>
        <taxon>Eumalacostraca</taxon>
        <taxon>Eucarida</taxon>
        <taxon>Decapoda</taxon>
        <taxon>Pleocyemata</taxon>
        <taxon>Brachyura</taxon>
        <taxon>Eubrachyura</taxon>
        <taxon>Portunoidea</taxon>
        <taxon>Portunidae</taxon>
        <taxon>Portuninae</taxon>
        <taxon>Scylla</taxon>
    </lineage>
</organism>
<feature type="compositionally biased region" description="Acidic residues" evidence="7">
    <location>
        <begin position="650"/>
        <end position="663"/>
    </location>
</feature>
<dbReference type="Proteomes" id="UP001487740">
    <property type="component" value="Unassembled WGS sequence"/>
</dbReference>
<evidence type="ECO:0000256" key="7">
    <source>
        <dbReference type="SAM" id="MobiDB-lite"/>
    </source>
</evidence>
<keyword evidence="4" id="KW-0158">Chromosome</keyword>
<reference evidence="9 10" key="1">
    <citation type="submission" date="2023-03" db="EMBL/GenBank/DDBJ databases">
        <title>High-quality genome of Scylla paramamosain provides insights in environmental adaptation.</title>
        <authorList>
            <person name="Zhang L."/>
        </authorList>
    </citation>
    <scope>NUCLEOTIDE SEQUENCE [LARGE SCALE GENOMIC DNA]</scope>
    <source>
        <strain evidence="9">LZ_2023a</strain>
        <tissue evidence="9">Muscle</tissue>
    </source>
</reference>
<dbReference type="SUPFAM" id="SSF52113">
    <property type="entry name" value="BRCT domain"/>
    <property type="match status" value="1"/>
</dbReference>
<feature type="domain" description="BRCT" evidence="8">
    <location>
        <begin position="47"/>
        <end position="114"/>
    </location>
</feature>
<evidence type="ECO:0000256" key="3">
    <source>
        <dbReference type="ARBA" id="ARBA00010467"/>
    </source>
</evidence>
<feature type="region of interest" description="Disordered" evidence="7">
    <location>
        <begin position="1000"/>
        <end position="1024"/>
    </location>
</feature>
<dbReference type="InterPro" id="IPR039595">
    <property type="entry name" value="TE2IP/Rap1"/>
</dbReference>
<accession>A0AAW0SRM8</accession>
<feature type="compositionally biased region" description="Polar residues" evidence="7">
    <location>
        <begin position="1182"/>
        <end position="1193"/>
    </location>
</feature>
<feature type="compositionally biased region" description="Polar residues" evidence="7">
    <location>
        <begin position="454"/>
        <end position="463"/>
    </location>
</feature>
<dbReference type="EMBL" id="JARAKH010000048">
    <property type="protein sequence ID" value="KAK8376822.1"/>
    <property type="molecule type" value="Genomic_DNA"/>
</dbReference>
<dbReference type="GO" id="GO:0070187">
    <property type="term" value="C:shelterin complex"/>
    <property type="evidence" value="ECO:0007669"/>
    <property type="project" value="TreeGrafter"/>
</dbReference>
<evidence type="ECO:0000256" key="1">
    <source>
        <dbReference type="ARBA" id="ARBA00004123"/>
    </source>
</evidence>
<comment type="subcellular location">
    <subcellularLocation>
        <location evidence="2">Chromosome</location>
        <location evidence="2">Telomere</location>
    </subcellularLocation>
    <subcellularLocation>
        <location evidence="1">Nucleus</location>
    </subcellularLocation>
</comment>
<dbReference type="PANTHER" id="PTHR16466:SF6">
    <property type="entry name" value="TELOMERIC REPEAT-BINDING FACTOR 2-INTERACTING PROTEIN 1"/>
    <property type="match status" value="1"/>
</dbReference>
<feature type="compositionally biased region" description="Acidic residues" evidence="7">
    <location>
        <begin position="776"/>
        <end position="786"/>
    </location>
</feature>
<keyword evidence="10" id="KW-1185">Reference proteome</keyword>
<feature type="compositionally biased region" description="Acidic residues" evidence="7">
    <location>
        <begin position="803"/>
        <end position="813"/>
    </location>
</feature>
<evidence type="ECO:0000259" key="8">
    <source>
        <dbReference type="PROSITE" id="PS50172"/>
    </source>
</evidence>
<dbReference type="Gene3D" id="1.10.10.60">
    <property type="entry name" value="Homeodomain-like"/>
    <property type="match status" value="2"/>
</dbReference>
<proteinExistence type="inferred from homology"/>
<keyword evidence="5" id="KW-0779">Telomere</keyword>
<feature type="region of interest" description="Disordered" evidence="7">
    <location>
        <begin position="1041"/>
        <end position="1062"/>
    </location>
</feature>
<feature type="compositionally biased region" description="Basic residues" evidence="7">
    <location>
        <begin position="789"/>
        <end position="798"/>
    </location>
</feature>
<evidence type="ECO:0000256" key="4">
    <source>
        <dbReference type="ARBA" id="ARBA00022454"/>
    </source>
</evidence>
<feature type="compositionally biased region" description="Basic and acidic residues" evidence="7">
    <location>
        <begin position="735"/>
        <end position="752"/>
    </location>
</feature>
<sequence length="1359" mass="158384">MEYSDSEEATMEGFCFHSISHNMELQILFLTDQGNPISFSTKDLPYRKQVDEAITNNGGEVTDTPGHYTVYLVSKPKSGNRTLSMEPLYNTFSADYIWDSICKKKIQPLKDYWIHQVLDFDDERFDPDCVVLDNLSWEDCKKQVTMSPPRRVPEVDPHDELFYNDDILIQHSYPKSRQSYTHKERVKILQYIKKTSGYNKVNGNALWKEIEEKEVCPRRTWQSMREHFRRYIVHHLEQFPSHLTDGLRHPSPWFGFTGRQLSLVSSTTKNKSIGMELDEEGGHVQHARRKDKIVNLPQGQTREGMEEEGVRNNNKKRDKSQATVDTEDCTTDKRVNRTFFTFCSQANNRDEKDEDKQESISVVQQLRGKGEGKDKKQDEGQQISVCHLQNNTKKKKENSDDEINLQESNSLCNNQADKKEEVLNFERQATTKESQGFSVIHLHSQVLGADERNNSNTQSNMVQQHEDEQQEPDSSIGILENSEENISDEEGTAVQLNATSNSSSASEILSPSYQQEQLSDVTHEMDPQSLVMNSNTSLSPEIPLFDSNMRGRLSPIQSVTRKDNNSNKVHVSKRKGKKMVKEKLLGKEMLESSQHMERSVTVNHETKMTYDYLSKKESFTSLRRKMEVQNKEEEVEEREVEAEEKRKKEEDEEEETEISEEEEVGVKKKGKKEEKEEEETEGSDFEKEIKVKMKRRKEKKKNEESEEEEDIDIKQKRKKKKKKEKEEEIEESEVEKEVEVKKKIKEKNRDEKSEESEEENIETRKKRKRKKKKEEEETEGNVEEEEVKIKKKSKKEKKKQKEEETEESDEEEEVVKRKRKKKKKKKEETEESEENEEEETEESEESEEEYVSRKRRIKQQSWQPSVRETELRTKTKSSISTASWPCREVGDSAEPLPRHPAHNKHDHRNYTVDKYTRACRTFTVQEDLAILKYIEENNEYSRVGGNAVWNEMSTCFTTGRTGQSLKERFRKRIMTNLQSYIGHGLSNKSMLNLERSVTIKTGSDKSKKQESLQMRRQQKQPGDVFTSPIIYEMRSHCQQHRSSKIGNESKEKGIKKTSKHGLNRKQWRCTNNSHDTGFEESETEQDQWMARQYCNEKKHQQQQDPHSDINEEGVLKGRMTRKMITTTDIHAKVKKRKTSASFNRSFPTDSNDFEIWKKKVLRNALGNGSVSKGSYVLKQKSPESPVNSPQPTTSRKKCSLIHTPSEKCQLLELQKDTMHVSKTYSCCPSVDLRGTKVQQQSSQRRGSVQQNTRSKKQCRRQIMEQRAVLENLDDSDTKMGECDESEVIISDKSKTSTRLRDDSDDSVNSYLSDLSNETRAILYRPKTLCEEEEEEEDENENDEASGSSSWLFDIESESE</sequence>
<evidence type="ECO:0000313" key="9">
    <source>
        <dbReference type="EMBL" id="KAK8376822.1"/>
    </source>
</evidence>
<feature type="region of interest" description="Disordered" evidence="7">
    <location>
        <begin position="1175"/>
        <end position="1198"/>
    </location>
</feature>
<dbReference type="CDD" id="cd11655">
    <property type="entry name" value="rap1_myb-like"/>
    <property type="match status" value="1"/>
</dbReference>
<dbReference type="PROSITE" id="PS50172">
    <property type="entry name" value="BRCT"/>
    <property type="match status" value="1"/>
</dbReference>